<reference evidence="2 3" key="1">
    <citation type="submission" date="2020-08" db="EMBL/GenBank/DDBJ databases">
        <title>Cohnella phylogeny.</title>
        <authorList>
            <person name="Dunlap C."/>
        </authorList>
    </citation>
    <scope>NUCLEOTIDE SEQUENCE [LARGE SCALE GENOMIC DNA]</scope>
    <source>
        <strain evidence="2 3">DSM 25239</strain>
    </source>
</reference>
<dbReference type="Proteomes" id="UP000553776">
    <property type="component" value="Unassembled WGS sequence"/>
</dbReference>
<dbReference type="Gene3D" id="3.30.70.1450">
    <property type="entry name" value="Regulator of K+ conductance, C-terminal domain"/>
    <property type="match status" value="1"/>
</dbReference>
<evidence type="ECO:0000313" key="3">
    <source>
        <dbReference type="Proteomes" id="UP000553776"/>
    </source>
</evidence>
<dbReference type="InterPro" id="IPR036721">
    <property type="entry name" value="RCK_C_sf"/>
</dbReference>
<dbReference type="GO" id="GO:0006813">
    <property type="term" value="P:potassium ion transport"/>
    <property type="evidence" value="ECO:0007669"/>
    <property type="project" value="InterPro"/>
</dbReference>
<dbReference type="InterPro" id="IPR026278">
    <property type="entry name" value="KhtT"/>
</dbReference>
<dbReference type="PROSITE" id="PS51202">
    <property type="entry name" value="RCK_C"/>
    <property type="match status" value="1"/>
</dbReference>
<organism evidence="2 3">
    <name type="scientific">Cohnella xylanilytica</name>
    <dbReference type="NCBI Taxonomy" id="557555"/>
    <lineage>
        <taxon>Bacteria</taxon>
        <taxon>Bacillati</taxon>
        <taxon>Bacillota</taxon>
        <taxon>Bacilli</taxon>
        <taxon>Bacillales</taxon>
        <taxon>Paenibacillaceae</taxon>
        <taxon>Cohnella</taxon>
    </lineage>
</organism>
<dbReference type="RefSeq" id="WP_185136099.1">
    <property type="nucleotide sequence ID" value="NZ_JACJVR010000047.1"/>
</dbReference>
<dbReference type="PIRSF" id="PIRSF005028">
    <property type="entry name" value="KhtT"/>
    <property type="match status" value="1"/>
</dbReference>
<dbReference type="InterPro" id="IPR050144">
    <property type="entry name" value="AAE_transporter"/>
</dbReference>
<keyword evidence="3" id="KW-1185">Reference proteome</keyword>
<proteinExistence type="predicted"/>
<accession>A0A841TUZ5</accession>
<feature type="domain" description="RCK C-terminal" evidence="1">
    <location>
        <begin position="76"/>
        <end position="161"/>
    </location>
</feature>
<sequence>MQIRESELPSIGKKFQMTTEAGDKLVLVVHDDGRREMYHYDREDPDDSISMVELTDEEAKQFAFILGGLVYKPRSLETIEMALDELVIEWYRLEPGSPYAGRTIGELDIRRRTGTTVIAVVGRGQVRQINPGPDFVVPEEATLVVMGERRHLKEFKKMIKNGSD</sequence>
<name>A0A841TUZ5_9BACL</name>
<evidence type="ECO:0000313" key="2">
    <source>
        <dbReference type="EMBL" id="MBB6692106.1"/>
    </source>
</evidence>
<dbReference type="PANTHER" id="PTHR30445">
    <property type="entry name" value="K(+)_H(+) ANTIPORTER SUBUNIT KHTT"/>
    <property type="match status" value="1"/>
</dbReference>
<gene>
    <name evidence="2" type="ORF">H7B90_11910</name>
</gene>
<dbReference type="EMBL" id="JACJVR010000047">
    <property type="protein sequence ID" value="MBB6692106.1"/>
    <property type="molecule type" value="Genomic_DNA"/>
</dbReference>
<protein>
    <submittedName>
        <fullName evidence="2">Cation:proton antiporter regulatory subunit</fullName>
    </submittedName>
</protein>
<dbReference type="InterPro" id="IPR006037">
    <property type="entry name" value="RCK_C"/>
</dbReference>
<comment type="caution">
    <text evidence="2">The sequence shown here is derived from an EMBL/GenBank/DDBJ whole genome shotgun (WGS) entry which is preliminary data.</text>
</comment>
<dbReference type="InterPro" id="IPR058776">
    <property type="entry name" value="KhtT-like_N"/>
</dbReference>
<dbReference type="Pfam" id="PF25991">
    <property type="entry name" value="KhtT_N"/>
    <property type="match status" value="1"/>
</dbReference>
<dbReference type="SUPFAM" id="SSF116726">
    <property type="entry name" value="TrkA C-terminal domain-like"/>
    <property type="match status" value="1"/>
</dbReference>
<dbReference type="PANTHER" id="PTHR30445:SF8">
    <property type="entry name" value="K(+)_H(+) ANTIPORTER SUBUNIT KHTT"/>
    <property type="match status" value="1"/>
</dbReference>
<dbReference type="GO" id="GO:0008324">
    <property type="term" value="F:monoatomic cation transmembrane transporter activity"/>
    <property type="evidence" value="ECO:0007669"/>
    <property type="project" value="InterPro"/>
</dbReference>
<dbReference type="Pfam" id="PF02080">
    <property type="entry name" value="TrkA_C"/>
    <property type="match status" value="1"/>
</dbReference>
<evidence type="ECO:0000259" key="1">
    <source>
        <dbReference type="PROSITE" id="PS51202"/>
    </source>
</evidence>
<dbReference type="AlphaFoldDB" id="A0A841TUZ5"/>